<dbReference type="AlphaFoldDB" id="T1KKH1"/>
<proteinExistence type="inferred from homology"/>
<dbReference type="EMBL" id="CAEY01000176">
    <property type="status" value="NOT_ANNOTATED_CDS"/>
    <property type="molecule type" value="Genomic_DNA"/>
</dbReference>
<dbReference type="NCBIfam" id="NF006914">
    <property type="entry name" value="PRK09404.1"/>
    <property type="match status" value="1"/>
</dbReference>
<dbReference type="InterPro" id="IPR005475">
    <property type="entry name" value="Transketolase-like_Pyr-bd"/>
</dbReference>
<comment type="similarity">
    <text evidence="2">Belongs to the alpha-ketoglutarate dehydrogenase family.</text>
</comment>
<dbReference type="Gene3D" id="3.40.50.12470">
    <property type="match status" value="1"/>
</dbReference>
<accession>T1KKH1</accession>
<feature type="domain" description="Transketolase-like pyrimidine-binding" evidence="6">
    <location>
        <begin position="597"/>
        <end position="804"/>
    </location>
</feature>
<dbReference type="SUPFAM" id="SSF52518">
    <property type="entry name" value="Thiamin diphosphate-binding fold (THDP-binding)"/>
    <property type="match status" value="2"/>
</dbReference>
<organism evidence="7 8">
    <name type="scientific">Tetranychus urticae</name>
    <name type="common">Two-spotted spider mite</name>
    <dbReference type="NCBI Taxonomy" id="32264"/>
    <lineage>
        <taxon>Eukaryota</taxon>
        <taxon>Metazoa</taxon>
        <taxon>Ecdysozoa</taxon>
        <taxon>Arthropoda</taxon>
        <taxon>Chelicerata</taxon>
        <taxon>Arachnida</taxon>
        <taxon>Acari</taxon>
        <taxon>Acariformes</taxon>
        <taxon>Trombidiformes</taxon>
        <taxon>Prostigmata</taxon>
        <taxon>Eleutherengona</taxon>
        <taxon>Raphignathae</taxon>
        <taxon>Tetranychoidea</taxon>
        <taxon>Tetranychidae</taxon>
        <taxon>Tetranychus</taxon>
    </lineage>
</organism>
<dbReference type="PANTHER" id="PTHR23152:SF4">
    <property type="entry name" value="2-OXOADIPATE DEHYDROGENASE COMPLEX COMPONENT E1"/>
    <property type="match status" value="1"/>
</dbReference>
<reference evidence="8" key="1">
    <citation type="submission" date="2011-08" db="EMBL/GenBank/DDBJ databases">
        <authorList>
            <person name="Rombauts S."/>
        </authorList>
    </citation>
    <scope>NUCLEOTIDE SEQUENCE</scope>
    <source>
        <strain evidence="8">London</strain>
    </source>
</reference>
<dbReference type="EnsemblMetazoa" id="tetur13g03710.1">
    <property type="protein sequence ID" value="tetur13g03710.1"/>
    <property type="gene ID" value="tetur13g03710"/>
</dbReference>
<keyword evidence="3" id="KW-0809">Transit peptide</keyword>
<evidence type="ECO:0000256" key="5">
    <source>
        <dbReference type="ARBA" id="ARBA00023052"/>
    </source>
</evidence>
<keyword evidence="5" id="KW-0786">Thiamine pyrophosphate</keyword>
<dbReference type="InterPro" id="IPR001017">
    <property type="entry name" value="DH_E1"/>
</dbReference>
<keyword evidence="4" id="KW-0560">Oxidoreductase</keyword>
<dbReference type="Pfam" id="PF00676">
    <property type="entry name" value="E1_dh"/>
    <property type="match status" value="1"/>
</dbReference>
<evidence type="ECO:0000313" key="7">
    <source>
        <dbReference type="EnsemblMetazoa" id="tetur13g03710.1"/>
    </source>
</evidence>
<evidence type="ECO:0000256" key="4">
    <source>
        <dbReference type="ARBA" id="ARBA00023002"/>
    </source>
</evidence>
<dbReference type="Gene3D" id="3.40.50.11610">
    <property type="entry name" value="Multifunctional 2-oxoglutarate metabolism enzyme, C-terminal domain"/>
    <property type="match status" value="1"/>
</dbReference>
<evidence type="ECO:0000259" key="6">
    <source>
        <dbReference type="SMART" id="SM00861"/>
    </source>
</evidence>
<dbReference type="CDD" id="cd02016">
    <property type="entry name" value="TPP_E1_OGDC_like"/>
    <property type="match status" value="1"/>
</dbReference>
<dbReference type="SMART" id="SM00861">
    <property type="entry name" value="Transket_pyr"/>
    <property type="match status" value="1"/>
</dbReference>
<dbReference type="eggNOG" id="KOG0451">
    <property type="taxonomic scope" value="Eukaryota"/>
</dbReference>
<dbReference type="GO" id="GO:0030976">
    <property type="term" value="F:thiamine pyrophosphate binding"/>
    <property type="evidence" value="ECO:0007669"/>
    <property type="project" value="InterPro"/>
</dbReference>
<dbReference type="PANTHER" id="PTHR23152">
    <property type="entry name" value="2-OXOGLUTARATE DEHYDROGENASE"/>
    <property type="match status" value="1"/>
</dbReference>
<dbReference type="InterPro" id="IPR042179">
    <property type="entry name" value="KGD_C_sf"/>
</dbReference>
<reference evidence="7" key="2">
    <citation type="submission" date="2015-06" db="UniProtKB">
        <authorList>
            <consortium name="EnsemblMetazoa"/>
        </authorList>
    </citation>
    <scope>IDENTIFICATION</scope>
</reference>
<protein>
    <recommendedName>
        <fullName evidence="6">Transketolase-like pyrimidine-binding domain-containing protein</fullName>
    </recommendedName>
</protein>
<dbReference type="STRING" id="32264.T1KKH1"/>
<dbReference type="HOGENOM" id="CLU_004709_0_0_1"/>
<evidence type="ECO:0000256" key="3">
    <source>
        <dbReference type="ARBA" id="ARBA00022946"/>
    </source>
</evidence>
<comment type="cofactor">
    <cofactor evidence="1">
        <name>thiamine diphosphate</name>
        <dbReference type="ChEBI" id="CHEBI:58937"/>
    </cofactor>
</comment>
<dbReference type="Pfam" id="PF02779">
    <property type="entry name" value="Transket_pyr"/>
    <property type="match status" value="1"/>
</dbReference>
<dbReference type="InterPro" id="IPR011603">
    <property type="entry name" value="2oxoglutarate_DH_E1"/>
</dbReference>
<name>T1KKH1_TETUR</name>
<keyword evidence="8" id="KW-1185">Reference proteome</keyword>
<evidence type="ECO:0000313" key="8">
    <source>
        <dbReference type="Proteomes" id="UP000015104"/>
    </source>
</evidence>
<dbReference type="GO" id="GO:0016624">
    <property type="term" value="F:oxidoreductase activity, acting on the aldehyde or oxo group of donors, disulfide as acceptor"/>
    <property type="evidence" value="ECO:0007669"/>
    <property type="project" value="InterPro"/>
</dbReference>
<evidence type="ECO:0000256" key="1">
    <source>
        <dbReference type="ARBA" id="ARBA00001964"/>
    </source>
</evidence>
<sequence length="863" mass="96469">MILLPRPSHLNRIKVNLGLIFRNNNLHRNNYQPIGHRWYHTKDVFGVKSFDKDRIATEMLIKRIVTNERSTSFVNMVVDEFRSKGHLLASTNPLGPSKAIEPNHSSTELLRRYIEQYQDDHHTEINANDYTNLDLGRCSLGELIRTLETVYCSSVGVEFMHLSDLGEREWFGSEWEKIGLSENKLTDQEIREMSLILLKSELFDKFVATKFPTVKRYSAEGAESMLISLDTILKTACVDYSVWSAIIGMPHRGRLNTLDILLQYPAAIQFRKMSGLSEFDLSSENIKTTGDVLSHLYTTVRLNYSPEKQISVSLLPNPSHLEAISPVVMGKARSKAMRWKEGSYGADNKGSAILPIQIHGDAAFSGQGIIMETLALSGTPNFTVNGSLHLIVNNLIGYTTPGQLVGRSSAYCSDVMKAIDAPCIHVNGDCPEDVIKVSKLALKYRQTFGKDIAIDLTCFRRWGHNELDDPTMTNPVMYKRIHSRPSTMPSAISDKHLTASEKETETKAYWDKLNEAYKSRESYVPSNPDLQGVWSTCVRPQSNMITSWDTGVPLDLLKYVGKQSVTIPEGFNLHPNLSKVLVTDRLKRLDSSSGSLIDWSTGEALALGSMLYQGINVRISGQDVGRGTFAQRHAMLVDQETGKLYIPLNNLTAGTETANLGSLEVANSILSEEAVLAFEYGFSVDSPNNLVIWEAQFGDFFNGAQIILDTFVSSGEAKWLLQSGLVILLPHGYDGAGPEHSSCRLERFLQMSDSSETAVTGDSINWSIANVTTPSQYFHLLRRQMMRNYRKPLILASPKLLLRHPACKSSLDSFGPGNCFQPILDDPRNPTSPQKIVFCSGKHYYTLDEENCHPFQPFKSVNC</sequence>
<dbReference type="Gene3D" id="3.40.50.970">
    <property type="match status" value="1"/>
</dbReference>
<evidence type="ECO:0000256" key="2">
    <source>
        <dbReference type="ARBA" id="ARBA00006936"/>
    </source>
</evidence>
<dbReference type="PIRSF" id="PIRSF000157">
    <property type="entry name" value="Oxoglu_dh_E1"/>
    <property type="match status" value="1"/>
</dbReference>
<dbReference type="InterPro" id="IPR029061">
    <property type="entry name" value="THDP-binding"/>
</dbReference>
<dbReference type="Proteomes" id="UP000015104">
    <property type="component" value="Unassembled WGS sequence"/>
</dbReference>
<dbReference type="Gene3D" id="1.10.287.1150">
    <property type="entry name" value="TPP helical domain"/>
    <property type="match status" value="1"/>
</dbReference>